<name>A0A2M7S7F5_9BACT</name>
<keyword evidence="1" id="KW-0489">Methyltransferase</keyword>
<protein>
    <recommendedName>
        <fullName evidence="4">Methyltransferase type 11 domain-containing protein</fullName>
    </recommendedName>
</protein>
<dbReference type="InterPro" id="IPR013216">
    <property type="entry name" value="Methyltransf_11"/>
</dbReference>
<keyword evidence="2" id="KW-0808">Transferase</keyword>
<evidence type="ECO:0000256" key="1">
    <source>
        <dbReference type="ARBA" id="ARBA00022603"/>
    </source>
</evidence>
<proteinExistence type="predicted"/>
<dbReference type="PANTHER" id="PTHR43464:SF19">
    <property type="entry name" value="UBIQUINONE BIOSYNTHESIS O-METHYLTRANSFERASE, MITOCHONDRIAL"/>
    <property type="match status" value="1"/>
</dbReference>
<dbReference type="SUPFAM" id="SSF53335">
    <property type="entry name" value="S-adenosyl-L-methionine-dependent methyltransferases"/>
    <property type="match status" value="1"/>
</dbReference>
<dbReference type="PANTHER" id="PTHR43464">
    <property type="entry name" value="METHYLTRANSFERASE"/>
    <property type="match status" value="1"/>
</dbReference>
<gene>
    <name evidence="5" type="ORF">COY52_09855</name>
</gene>
<dbReference type="InterPro" id="IPR029063">
    <property type="entry name" value="SAM-dependent_MTases_sf"/>
</dbReference>
<dbReference type="Proteomes" id="UP000229307">
    <property type="component" value="Unassembled WGS sequence"/>
</dbReference>
<evidence type="ECO:0000259" key="4">
    <source>
        <dbReference type="Pfam" id="PF08241"/>
    </source>
</evidence>
<dbReference type="CDD" id="cd02440">
    <property type="entry name" value="AdoMet_MTases"/>
    <property type="match status" value="1"/>
</dbReference>
<dbReference type="GO" id="GO:0008757">
    <property type="term" value="F:S-adenosylmethionine-dependent methyltransferase activity"/>
    <property type="evidence" value="ECO:0007669"/>
    <property type="project" value="InterPro"/>
</dbReference>
<organism evidence="5 6">
    <name type="scientific">Candidatus Desantisbacteria bacterium CG_4_10_14_0_8_um_filter_48_22</name>
    <dbReference type="NCBI Taxonomy" id="1974543"/>
    <lineage>
        <taxon>Bacteria</taxon>
        <taxon>Candidatus Desantisiibacteriota</taxon>
    </lineage>
</organism>
<comment type="caution">
    <text evidence="5">The sequence shown here is derived from an EMBL/GenBank/DDBJ whole genome shotgun (WGS) entry which is preliminary data.</text>
</comment>
<reference evidence="6" key="1">
    <citation type="submission" date="2017-09" db="EMBL/GenBank/DDBJ databases">
        <title>Depth-based differentiation of microbial function through sediment-hosted aquifers and enrichment of novel symbionts in the deep terrestrial subsurface.</title>
        <authorList>
            <person name="Probst A.J."/>
            <person name="Ladd B."/>
            <person name="Jarett J.K."/>
            <person name="Geller-Mcgrath D.E."/>
            <person name="Sieber C.M.K."/>
            <person name="Emerson J.B."/>
            <person name="Anantharaman K."/>
            <person name="Thomas B.C."/>
            <person name="Malmstrom R."/>
            <person name="Stieglmeier M."/>
            <person name="Klingl A."/>
            <person name="Woyke T."/>
            <person name="Ryan C.M."/>
            <person name="Banfield J.F."/>
        </authorList>
    </citation>
    <scope>NUCLEOTIDE SEQUENCE [LARGE SCALE GENOMIC DNA]</scope>
</reference>
<dbReference type="AlphaFoldDB" id="A0A2M7S7F5"/>
<evidence type="ECO:0000313" key="5">
    <source>
        <dbReference type="EMBL" id="PIZ15420.1"/>
    </source>
</evidence>
<dbReference type="Pfam" id="PF08241">
    <property type="entry name" value="Methyltransf_11"/>
    <property type="match status" value="1"/>
</dbReference>
<evidence type="ECO:0000313" key="6">
    <source>
        <dbReference type="Proteomes" id="UP000229307"/>
    </source>
</evidence>
<evidence type="ECO:0000256" key="3">
    <source>
        <dbReference type="ARBA" id="ARBA00022691"/>
    </source>
</evidence>
<dbReference type="Gene3D" id="3.40.50.150">
    <property type="entry name" value="Vaccinia Virus protein VP39"/>
    <property type="match status" value="1"/>
</dbReference>
<sequence>MPGNKVNLLLKYYTEVTRSKHLHFGFWEPGEELDMKNLRVAQDRYLRHLLSYIPAGVKTVLDAGCGVGGNAVELKNRGYDVVSLSPDPYQEKVFRENTGGKVQFCLTGFEDFRAERRFDLVLMSESFQYMDLTAGLKKCREVLNGRGWVLISDFFKVDGVDDREVHISGHSLSGFLKELEAEGFKIARQEDVTDRTGPTLNFMISLFNDYAIPSIRMLAYAMETYIPFVYKISRRLFRSPIKKALEKSLVDDKTFAKCRRYMFYLLQLQ</sequence>
<keyword evidence="3" id="KW-0949">S-adenosyl-L-methionine</keyword>
<dbReference type="GO" id="GO:0032259">
    <property type="term" value="P:methylation"/>
    <property type="evidence" value="ECO:0007669"/>
    <property type="project" value="UniProtKB-KW"/>
</dbReference>
<dbReference type="EMBL" id="PFMR01000264">
    <property type="protein sequence ID" value="PIZ15420.1"/>
    <property type="molecule type" value="Genomic_DNA"/>
</dbReference>
<evidence type="ECO:0000256" key="2">
    <source>
        <dbReference type="ARBA" id="ARBA00022679"/>
    </source>
</evidence>
<accession>A0A2M7S7F5</accession>
<feature type="domain" description="Methyltransferase type 11" evidence="4">
    <location>
        <begin position="61"/>
        <end position="151"/>
    </location>
</feature>